<accession>A0A2A4G3N2</accession>
<dbReference type="CDD" id="cd06433">
    <property type="entry name" value="GT_2_WfgS_like"/>
    <property type="match status" value="1"/>
</dbReference>
<dbReference type="EMBL" id="NBWU01000008">
    <property type="protein sequence ID" value="PCE62598.1"/>
    <property type="molecule type" value="Genomic_DNA"/>
</dbReference>
<dbReference type="PANTHER" id="PTHR22916">
    <property type="entry name" value="GLYCOSYLTRANSFERASE"/>
    <property type="match status" value="1"/>
</dbReference>
<keyword evidence="3" id="KW-1185">Reference proteome</keyword>
<name>A0A2A4G3N2_9FLAO</name>
<dbReference type="RefSeq" id="WP_097443686.1">
    <property type="nucleotide sequence ID" value="NZ_NBWU01000008.1"/>
</dbReference>
<proteinExistence type="predicted"/>
<feature type="domain" description="Glycosyltransferase 2-like" evidence="1">
    <location>
        <begin position="12"/>
        <end position="168"/>
    </location>
</feature>
<keyword evidence="2" id="KW-0808">Transferase</keyword>
<evidence type="ECO:0000313" key="2">
    <source>
        <dbReference type="EMBL" id="PCE62598.1"/>
    </source>
</evidence>
<dbReference type="GO" id="GO:0016758">
    <property type="term" value="F:hexosyltransferase activity"/>
    <property type="evidence" value="ECO:0007669"/>
    <property type="project" value="UniProtKB-ARBA"/>
</dbReference>
<evidence type="ECO:0000313" key="3">
    <source>
        <dbReference type="Proteomes" id="UP000219559"/>
    </source>
</evidence>
<gene>
    <name evidence="2" type="ORF">B7P33_18370</name>
</gene>
<dbReference type="OrthoDB" id="9788101at2"/>
<reference evidence="2 3" key="1">
    <citation type="submission" date="2017-04" db="EMBL/GenBank/DDBJ databases">
        <title>A new member of the family Flavobacteriaceae isolated from ascidians.</title>
        <authorList>
            <person name="Chen L."/>
        </authorList>
    </citation>
    <scope>NUCLEOTIDE SEQUENCE [LARGE SCALE GENOMIC DNA]</scope>
    <source>
        <strain evidence="2 3">HQA918</strain>
    </source>
</reference>
<dbReference type="AlphaFoldDB" id="A0A2A4G3N2"/>
<dbReference type="InterPro" id="IPR001173">
    <property type="entry name" value="Glyco_trans_2-like"/>
</dbReference>
<dbReference type="Gene3D" id="3.90.550.10">
    <property type="entry name" value="Spore Coat Polysaccharide Biosynthesis Protein SpsA, Chain A"/>
    <property type="match status" value="1"/>
</dbReference>
<dbReference type="InterPro" id="IPR029044">
    <property type="entry name" value="Nucleotide-diphossugar_trans"/>
</dbReference>
<evidence type="ECO:0000259" key="1">
    <source>
        <dbReference type="Pfam" id="PF00535"/>
    </source>
</evidence>
<protein>
    <submittedName>
        <fullName evidence="2">Glycosyl transferase</fullName>
    </submittedName>
</protein>
<comment type="caution">
    <text evidence="2">The sequence shown here is derived from an EMBL/GenBank/DDBJ whole genome shotgun (WGS) entry which is preliminary data.</text>
</comment>
<dbReference type="Pfam" id="PF00535">
    <property type="entry name" value="Glycos_transf_2"/>
    <property type="match status" value="1"/>
</dbReference>
<organism evidence="2 3">
    <name type="scientific">Sediminicola luteus</name>
    <dbReference type="NCBI Taxonomy" id="319238"/>
    <lineage>
        <taxon>Bacteria</taxon>
        <taxon>Pseudomonadati</taxon>
        <taxon>Bacteroidota</taxon>
        <taxon>Flavobacteriia</taxon>
        <taxon>Flavobacteriales</taxon>
        <taxon>Flavobacteriaceae</taxon>
        <taxon>Sediminicola</taxon>
    </lineage>
</organism>
<sequence>MKENQNSNPLVSIVTGTYNSASFIADCVSSINTQDYPKIEHIIIDGLSKDNTIQIIKNTPNRVTKIISEPDDGIYDAMNKGLKLAKGNIIGILNSDDFYNDSKVLSMVAKTFEETGADCVFGDLYYVTAENTDKIVRKWVTGNYYPNAFRKGWHPAHPSFFVKREVYEKYGYFDTELRLAADFELMLRFLEIHQLKPAYIPFPMVRMRLGGATSKNLTNIINGNKECIEAFRKNGVRPPMAYPIVRLVPKLKQYFS</sequence>
<dbReference type="SUPFAM" id="SSF53448">
    <property type="entry name" value="Nucleotide-diphospho-sugar transferases"/>
    <property type="match status" value="1"/>
</dbReference>
<dbReference type="Proteomes" id="UP000219559">
    <property type="component" value="Unassembled WGS sequence"/>
</dbReference>
<dbReference type="PANTHER" id="PTHR22916:SF3">
    <property type="entry name" value="UDP-GLCNAC:BETAGAL BETA-1,3-N-ACETYLGLUCOSAMINYLTRANSFERASE-LIKE PROTEIN 1"/>
    <property type="match status" value="1"/>
</dbReference>